<evidence type="ECO:0000313" key="1">
    <source>
        <dbReference type="EMBL" id="MDC0747392.1"/>
    </source>
</evidence>
<name>A0ABT5EZY0_9BACT</name>
<organism evidence="1 2">
    <name type="scientific">Polyangium mundeleinium</name>
    <dbReference type="NCBI Taxonomy" id="2995306"/>
    <lineage>
        <taxon>Bacteria</taxon>
        <taxon>Pseudomonadati</taxon>
        <taxon>Myxococcota</taxon>
        <taxon>Polyangia</taxon>
        <taxon>Polyangiales</taxon>
        <taxon>Polyangiaceae</taxon>
        <taxon>Polyangium</taxon>
    </lineage>
</organism>
<accession>A0ABT5EZY0</accession>
<gene>
    <name evidence="1" type="ORF">POL67_39040</name>
</gene>
<sequence>MRAFEPGRLEVRLGASGLAGSAGHLAECPDLGPACAETPPPVPYHHHVALWMTDVTADVSYQITPWLAAETRLLLRVVDTTPTYSEIDGTPKLVPDDIHHHDRTIVGPGDPWLLARFSGSLGKLSSAARLGLSFPLGRTEPDPYQLGAAGKWHEHTQLGTGTFVPIVGVGLTYALDSVEISASALGLFSVYENDQGFRAPTRIFGGARVGVPLLEGKVTPYATVDLAHESAEIWNGAYALEGFNARTDLLVGLGATWAITPAWKLEGSVRARVLRLTDAAAFNYPGMAQISIARAWDLGVEDEDEHGHAGEDGHGH</sequence>
<comment type="caution">
    <text evidence="1">The sequence shown here is derived from an EMBL/GenBank/DDBJ whole genome shotgun (WGS) entry which is preliminary data.</text>
</comment>
<evidence type="ECO:0000313" key="2">
    <source>
        <dbReference type="Proteomes" id="UP001221411"/>
    </source>
</evidence>
<dbReference type="Proteomes" id="UP001221411">
    <property type="component" value="Unassembled WGS sequence"/>
</dbReference>
<dbReference type="InterPro" id="IPR036709">
    <property type="entry name" value="Autotransporte_beta_dom_sf"/>
</dbReference>
<dbReference type="SUPFAM" id="SSF103515">
    <property type="entry name" value="Autotransporter"/>
    <property type="match status" value="1"/>
</dbReference>
<keyword evidence="2" id="KW-1185">Reference proteome</keyword>
<reference evidence="1 2" key="1">
    <citation type="submission" date="2022-11" db="EMBL/GenBank/DDBJ databases">
        <title>Minimal conservation of predation-associated metabolite biosynthetic gene clusters underscores biosynthetic potential of Myxococcota including descriptions for ten novel species: Archangium lansinium sp. nov., Myxococcus landrumus sp. nov., Nannocystis bai.</title>
        <authorList>
            <person name="Ahearne A."/>
            <person name="Stevens C."/>
            <person name="Dowd S."/>
        </authorList>
    </citation>
    <scope>NUCLEOTIDE SEQUENCE [LARGE SCALE GENOMIC DNA]</scope>
    <source>
        <strain evidence="1 2">RJM3</strain>
    </source>
</reference>
<dbReference type="EMBL" id="JAQNDO010000001">
    <property type="protein sequence ID" value="MDC0747392.1"/>
    <property type="molecule type" value="Genomic_DNA"/>
</dbReference>
<dbReference type="RefSeq" id="WP_271925834.1">
    <property type="nucleotide sequence ID" value="NZ_JAQNDO010000001.1"/>
</dbReference>
<evidence type="ECO:0008006" key="3">
    <source>
        <dbReference type="Google" id="ProtNLM"/>
    </source>
</evidence>
<protein>
    <recommendedName>
        <fullName evidence="3">Transporter</fullName>
    </recommendedName>
</protein>
<proteinExistence type="predicted"/>